<organism evidence="2 3">
    <name type="scientific">Undibacterium nitidum</name>
    <dbReference type="NCBI Taxonomy" id="2762298"/>
    <lineage>
        <taxon>Bacteria</taxon>
        <taxon>Pseudomonadati</taxon>
        <taxon>Pseudomonadota</taxon>
        <taxon>Betaproteobacteria</taxon>
        <taxon>Burkholderiales</taxon>
        <taxon>Oxalobacteraceae</taxon>
        <taxon>Undibacterium</taxon>
    </lineage>
</organism>
<proteinExistence type="predicted"/>
<comment type="caution">
    <text evidence="2">The sequence shown here is derived from an EMBL/GenBank/DDBJ whole genome shotgun (WGS) entry which is preliminary data.</text>
</comment>
<feature type="chain" id="PRO_5036838393" evidence="1">
    <location>
        <begin position="28"/>
        <end position="164"/>
    </location>
</feature>
<evidence type="ECO:0000256" key="1">
    <source>
        <dbReference type="SAM" id="SignalP"/>
    </source>
</evidence>
<dbReference type="AlphaFoldDB" id="A0A923HMU3"/>
<evidence type="ECO:0000313" key="2">
    <source>
        <dbReference type="EMBL" id="MBC3881263.1"/>
    </source>
</evidence>
<dbReference type="RefSeq" id="WP_186916260.1">
    <property type="nucleotide sequence ID" value="NZ_JACOFZ010000002.1"/>
</dbReference>
<evidence type="ECO:0000313" key="3">
    <source>
        <dbReference type="Proteomes" id="UP000627446"/>
    </source>
</evidence>
<sequence>MLQRGRSPQFALLLLSLSLATPLSAFASSAVDDGPSTTTVAPAPLPDPDCPSCALSRASNALSQAASTVVEGSLNTIGASGMLVVTSIEVLAQGSVVVLKGVSDGVSVTVQLSGQAIQGLGLASGAIVQASAVATGHVLISAGKVIAFIPNELGKALIHHEKVQ</sequence>
<dbReference type="EMBL" id="JACOFZ010000002">
    <property type="protein sequence ID" value="MBC3881263.1"/>
    <property type="molecule type" value="Genomic_DNA"/>
</dbReference>
<dbReference type="Proteomes" id="UP000627446">
    <property type="component" value="Unassembled WGS sequence"/>
</dbReference>
<feature type="signal peptide" evidence="1">
    <location>
        <begin position="1"/>
        <end position="27"/>
    </location>
</feature>
<name>A0A923HMU3_9BURK</name>
<keyword evidence="1" id="KW-0732">Signal</keyword>
<gene>
    <name evidence="2" type="ORF">H8K36_07765</name>
</gene>
<protein>
    <submittedName>
        <fullName evidence="2">Uncharacterized protein</fullName>
    </submittedName>
</protein>
<accession>A0A923HMU3</accession>
<reference evidence="2" key="1">
    <citation type="submission" date="2020-08" db="EMBL/GenBank/DDBJ databases">
        <title>Novel species isolated from subtropical streams in China.</title>
        <authorList>
            <person name="Lu H."/>
        </authorList>
    </citation>
    <scope>NUCLEOTIDE SEQUENCE</scope>
    <source>
        <strain evidence="2">LX22W</strain>
    </source>
</reference>
<keyword evidence="3" id="KW-1185">Reference proteome</keyword>